<accession>A0A5D3BJ62</accession>
<reference evidence="1 2" key="1">
    <citation type="submission" date="2019-08" db="EMBL/GenBank/DDBJ databases">
        <title>Draft genome sequences of two oriental melons (Cucumis melo L. var makuwa).</title>
        <authorList>
            <person name="Kwon S.-Y."/>
        </authorList>
    </citation>
    <scope>NUCLEOTIDE SEQUENCE [LARGE SCALE GENOMIC DNA]</scope>
    <source>
        <strain evidence="2">cv. Chang Bougi</strain>
        <tissue evidence="1">Leaf</tissue>
    </source>
</reference>
<sequence>MPKDAHISQVTLKDAQISLVIPNDAHISLVISKDAHISLVIPKDAHISLVISKDTVLVRRLQDRRSMTVGGSPTAAWRNDAAWTYGWLGAS</sequence>
<gene>
    <name evidence="1" type="ORF">E5676_scaffold156G00430</name>
</gene>
<dbReference type="AlphaFoldDB" id="A0A5D3BJ62"/>
<dbReference type="EMBL" id="SSTD01017849">
    <property type="protein sequence ID" value="TYJ98741.1"/>
    <property type="molecule type" value="Genomic_DNA"/>
</dbReference>
<evidence type="ECO:0008006" key="3">
    <source>
        <dbReference type="Google" id="ProtNLM"/>
    </source>
</evidence>
<name>A0A5D3BJ62_CUCMM</name>
<organism evidence="1 2">
    <name type="scientific">Cucumis melo var. makuwa</name>
    <name type="common">Oriental melon</name>
    <dbReference type="NCBI Taxonomy" id="1194695"/>
    <lineage>
        <taxon>Eukaryota</taxon>
        <taxon>Viridiplantae</taxon>
        <taxon>Streptophyta</taxon>
        <taxon>Embryophyta</taxon>
        <taxon>Tracheophyta</taxon>
        <taxon>Spermatophyta</taxon>
        <taxon>Magnoliopsida</taxon>
        <taxon>eudicotyledons</taxon>
        <taxon>Gunneridae</taxon>
        <taxon>Pentapetalae</taxon>
        <taxon>rosids</taxon>
        <taxon>fabids</taxon>
        <taxon>Cucurbitales</taxon>
        <taxon>Cucurbitaceae</taxon>
        <taxon>Benincaseae</taxon>
        <taxon>Cucumis</taxon>
    </lineage>
</organism>
<protein>
    <recommendedName>
        <fullName evidence="3">NBS-LRR type resistance protein</fullName>
    </recommendedName>
</protein>
<proteinExistence type="predicted"/>
<evidence type="ECO:0000313" key="1">
    <source>
        <dbReference type="EMBL" id="TYJ98741.1"/>
    </source>
</evidence>
<evidence type="ECO:0000313" key="2">
    <source>
        <dbReference type="Proteomes" id="UP000321947"/>
    </source>
</evidence>
<dbReference type="Proteomes" id="UP000321947">
    <property type="component" value="Unassembled WGS sequence"/>
</dbReference>
<comment type="caution">
    <text evidence="1">The sequence shown here is derived from an EMBL/GenBank/DDBJ whole genome shotgun (WGS) entry which is preliminary data.</text>
</comment>